<feature type="compositionally biased region" description="Low complexity" evidence="6">
    <location>
        <begin position="806"/>
        <end position="821"/>
    </location>
</feature>
<dbReference type="AlphaFoldDB" id="A0AAD4D9I9"/>
<name>A0AAD4D9I9_9FUNG</name>
<accession>A0AAD4D9I9</accession>
<evidence type="ECO:0000256" key="3">
    <source>
        <dbReference type="ARBA" id="ARBA00022692"/>
    </source>
</evidence>
<dbReference type="GO" id="GO:0016020">
    <property type="term" value="C:membrane"/>
    <property type="evidence" value="ECO:0007669"/>
    <property type="project" value="UniProtKB-SubCell"/>
</dbReference>
<evidence type="ECO:0000313" key="9">
    <source>
        <dbReference type="Proteomes" id="UP001194580"/>
    </source>
</evidence>
<feature type="transmembrane region" description="Helical" evidence="7">
    <location>
        <begin position="777"/>
        <end position="796"/>
    </location>
</feature>
<feature type="transmembrane region" description="Helical" evidence="7">
    <location>
        <begin position="682"/>
        <end position="703"/>
    </location>
</feature>
<evidence type="ECO:0000256" key="6">
    <source>
        <dbReference type="SAM" id="MobiDB-lite"/>
    </source>
</evidence>
<protein>
    <submittedName>
        <fullName evidence="8">Uncharacterized protein</fullName>
    </submittedName>
</protein>
<dbReference type="EMBL" id="JAAAIL010000908">
    <property type="protein sequence ID" value="KAG0272535.1"/>
    <property type="molecule type" value="Genomic_DNA"/>
</dbReference>
<feature type="transmembrane region" description="Helical" evidence="7">
    <location>
        <begin position="573"/>
        <end position="590"/>
    </location>
</feature>
<feature type="transmembrane region" description="Helical" evidence="7">
    <location>
        <begin position="62"/>
        <end position="82"/>
    </location>
</feature>
<dbReference type="PANTHER" id="PTHR21716">
    <property type="entry name" value="TRANSMEMBRANE PROTEIN"/>
    <property type="match status" value="1"/>
</dbReference>
<feature type="transmembrane region" description="Helical" evidence="7">
    <location>
        <begin position="723"/>
        <end position="742"/>
    </location>
</feature>
<feature type="transmembrane region" description="Helical" evidence="7">
    <location>
        <begin position="276"/>
        <end position="296"/>
    </location>
</feature>
<evidence type="ECO:0000256" key="4">
    <source>
        <dbReference type="ARBA" id="ARBA00022989"/>
    </source>
</evidence>
<feature type="compositionally biased region" description="Basic and acidic residues" evidence="6">
    <location>
        <begin position="867"/>
        <end position="884"/>
    </location>
</feature>
<dbReference type="Proteomes" id="UP001194580">
    <property type="component" value="Unassembled WGS sequence"/>
</dbReference>
<keyword evidence="4 7" id="KW-1133">Transmembrane helix</keyword>
<comment type="caution">
    <text evidence="8">The sequence shown here is derived from an EMBL/GenBank/DDBJ whole genome shotgun (WGS) entry which is preliminary data.</text>
</comment>
<evidence type="ECO:0000256" key="2">
    <source>
        <dbReference type="ARBA" id="ARBA00009773"/>
    </source>
</evidence>
<keyword evidence="5 7" id="KW-0472">Membrane</keyword>
<comment type="subcellular location">
    <subcellularLocation>
        <location evidence="1">Membrane</location>
        <topology evidence="1">Multi-pass membrane protein</topology>
    </subcellularLocation>
</comment>
<feature type="compositionally biased region" description="Basic residues" evidence="6">
    <location>
        <begin position="829"/>
        <end position="839"/>
    </location>
</feature>
<evidence type="ECO:0000256" key="7">
    <source>
        <dbReference type="SAM" id="Phobius"/>
    </source>
</evidence>
<dbReference type="PANTHER" id="PTHR21716:SF4">
    <property type="entry name" value="TRANSMEMBRANE PROTEIN 245"/>
    <property type="match status" value="1"/>
</dbReference>
<evidence type="ECO:0000313" key="8">
    <source>
        <dbReference type="EMBL" id="KAG0272535.1"/>
    </source>
</evidence>
<reference evidence="8" key="1">
    <citation type="journal article" date="2020" name="Fungal Divers.">
        <title>Resolving the Mortierellaceae phylogeny through synthesis of multi-gene phylogenetics and phylogenomics.</title>
        <authorList>
            <person name="Vandepol N."/>
            <person name="Liber J."/>
            <person name="Desiro A."/>
            <person name="Na H."/>
            <person name="Kennedy M."/>
            <person name="Barry K."/>
            <person name="Grigoriev I.V."/>
            <person name="Miller A.N."/>
            <person name="O'Donnell K."/>
            <person name="Stajich J.E."/>
            <person name="Bonito G."/>
        </authorList>
    </citation>
    <scope>NUCLEOTIDE SEQUENCE</scope>
    <source>
        <strain evidence="8">NRRL 28262</strain>
    </source>
</reference>
<sequence length="891" mass="99265">MQPKDALVLCTVTVLFIYFGIILWTNYAIIIPFWTPIFWAAALSVPLHALKTKLLPTLHNALENDIMDIIASTIGGAATYILRFFVGSYVADAIKSVFLGYCYVVYMLCDGRPRETKEKYEIYGAVKENDDWNEKQLNRIEDDDYELHPGYQTLVDQEQDGYARVASWPSYTNILRAAFVYGLLQIGTPTELWSGITAIWSEIELGTQQQFNVLLVVVLLHIMYSCLGQIVSMIERVVYPNLTPRQYKERSILSTVPRMFRKAVQESLNSTLTTTIVLSTVATVGTLIAILSVGVAHDVQGLVAQTHHRVMGFREEQVRWTLKNDQDAGFSSTPRSTLVKQVDDALSQAYDAGLQWFDPILKDAFPDLTWGATEWAFQLAHVIVDVDHFQNELAAAKAASAAAKAAAQAASEAAKAAKAAEAADAKAKATCEAPVEKKVELNELLLQPADQTTLSSQDLITSTATNADNEPDINEINDTNDNLANYDDNEDDTIHDHTSLEQPELWPIPTLRSLISGSNNKASFSAFFSNNDNTPHQKAINISQAKYLVSIIFGYKGLDTPMMLWGFNVFNDLLFRGILFMLVLMSFTGLKVSPLQRLGWIIDQALGSSSTFGSFHLSDTYSPGRILAKSLEFSISGTFISMFKLSIYHTLFTVAWTHFLTDRVTLLVATGEASSDFVPLKYAWLTSLFGIVLTLFPIAPNWLVAIPGALVHFFIYGQRTMEAIAMVVGHLLLANLVDGAVWDSHVVKNARPGVSSAFWLGLWVFLGGMKWGPKGLLLGPVFFAAVPSIWSALLELRGKPSRGLARTRGSRSSPTTRATSAEVDEKESKRHRSTTPRKGYHQEFYGEYEREDDDDSRRRSRSNSRNSLDRRTPRDVNGYRRDEMSGAYARR</sequence>
<feature type="transmembrane region" description="Helical" evidence="7">
    <location>
        <begin position="213"/>
        <end position="234"/>
    </location>
</feature>
<organism evidence="8 9">
    <name type="scientific">Linnemannia exigua</name>
    <dbReference type="NCBI Taxonomy" id="604196"/>
    <lineage>
        <taxon>Eukaryota</taxon>
        <taxon>Fungi</taxon>
        <taxon>Fungi incertae sedis</taxon>
        <taxon>Mucoromycota</taxon>
        <taxon>Mortierellomycotina</taxon>
        <taxon>Mortierellomycetes</taxon>
        <taxon>Mortierellales</taxon>
        <taxon>Mortierellaceae</taxon>
        <taxon>Linnemannia</taxon>
    </lineage>
</organism>
<dbReference type="InterPro" id="IPR002549">
    <property type="entry name" value="AI-2E-like"/>
</dbReference>
<gene>
    <name evidence="8" type="ORF">BGZ95_011707</name>
</gene>
<feature type="region of interest" description="Disordered" evidence="6">
    <location>
        <begin position="802"/>
        <end position="891"/>
    </location>
</feature>
<evidence type="ECO:0000256" key="1">
    <source>
        <dbReference type="ARBA" id="ARBA00004141"/>
    </source>
</evidence>
<comment type="similarity">
    <text evidence="2">Belongs to the autoinducer-2 exporter (AI-2E) (TC 2.A.86) family.</text>
</comment>
<evidence type="ECO:0000256" key="5">
    <source>
        <dbReference type="ARBA" id="ARBA00023136"/>
    </source>
</evidence>
<keyword evidence="3 7" id="KW-0812">Transmembrane</keyword>
<proteinExistence type="inferred from homology"/>
<keyword evidence="9" id="KW-1185">Reference proteome</keyword>
<feature type="transmembrane region" description="Helical" evidence="7">
    <location>
        <begin position="547"/>
        <end position="567"/>
    </location>
</feature>
<feature type="transmembrane region" description="Helical" evidence="7">
    <location>
        <begin position="7"/>
        <end position="25"/>
    </location>
</feature>